<dbReference type="GeneID" id="65112684"/>
<keyword evidence="2" id="KW-1185">Reference proteome</keyword>
<accession>A0A2S1GMC7</accession>
<proteinExistence type="predicted"/>
<evidence type="ECO:0000313" key="1">
    <source>
        <dbReference type="EMBL" id="AWD90542.1"/>
    </source>
</evidence>
<dbReference type="RefSeq" id="YP_010095050.1">
    <property type="nucleotide sequence ID" value="NC_055743.1"/>
</dbReference>
<reference evidence="1" key="1">
    <citation type="submission" date="2018-03" db="EMBL/GenBank/DDBJ databases">
        <title>Phage therapy in agriculture - a green tech approach to combat plant pathogenic bacteria.</title>
        <authorList>
            <person name="Carstens A.B."/>
            <person name="Djurhuus A.M."/>
            <person name="Hansen L.H."/>
        </authorList>
    </citation>
    <scope>NUCLEOTIDE SEQUENCE [LARGE SCALE GENOMIC DNA]</scope>
</reference>
<dbReference type="Proteomes" id="UP000246316">
    <property type="component" value="Segment"/>
</dbReference>
<dbReference type="EMBL" id="MH059636">
    <property type="protein sequence ID" value="AWD90542.1"/>
    <property type="molecule type" value="Genomic_DNA"/>
</dbReference>
<protein>
    <submittedName>
        <fullName evidence="1">Uncharacterized protein</fullName>
    </submittedName>
</protein>
<name>A0A2S1GMC7_9CAUD</name>
<sequence>MNILEKEALMKLIEEYGDDRGYQAERAECGTYGEWLQAQKYTEETLAKIRAIIEGL</sequence>
<organism evidence="1 2">
    <name type="scientific">Erwinia phage Cronus</name>
    <dbReference type="NCBI Taxonomy" id="2163633"/>
    <lineage>
        <taxon>Viruses</taxon>
        <taxon>Duplodnaviria</taxon>
        <taxon>Heunggongvirae</taxon>
        <taxon>Uroviricota</taxon>
        <taxon>Caudoviricetes</taxon>
        <taxon>Pantevenvirales</taxon>
        <taxon>Straboviridae</taxon>
        <taxon>Tevenvirinae</taxon>
        <taxon>Risoevirus</taxon>
        <taxon>Risoevirus cronus</taxon>
        <taxon>Roskildevirus cronus</taxon>
    </lineage>
</organism>
<dbReference type="KEGG" id="vg:65112684"/>
<evidence type="ECO:0000313" key="2">
    <source>
        <dbReference type="Proteomes" id="UP000246316"/>
    </source>
</evidence>